<protein>
    <recommendedName>
        <fullName evidence="2">RNase H type-1 domain-containing protein</fullName>
    </recommendedName>
</protein>
<name>A0ABC8S3A8_9AQUA</name>
<feature type="domain" description="RNase H type-1" evidence="2">
    <location>
        <begin position="131"/>
        <end position="206"/>
    </location>
</feature>
<evidence type="ECO:0000256" key="1">
    <source>
        <dbReference type="SAM" id="MobiDB-lite"/>
    </source>
</evidence>
<comment type="caution">
    <text evidence="3">The sequence shown here is derived from an EMBL/GenBank/DDBJ whole genome shotgun (WGS) entry which is preliminary data.</text>
</comment>
<sequence>MENCGVVIHSSDAYSTLMNPIYGGTIKKSLGLGKNKKTQPQQGLGKGKNKKTQSQQPQVEIQNEVAPEDNIVAQDVPNSSTSGLPPLDDRLSLFGAMLVRMGRKMEEFENTQNEIKESLKVHQARPRAMDTASNLALLQSLQIFMPCTVYELVIEFDSQVLVNMINQRFMESWKFWNLAQRIFSILRGFNFRIEHTFREECSSADVFNCLSWAAAHSIMALVARVLL</sequence>
<dbReference type="Proteomes" id="UP001642360">
    <property type="component" value="Unassembled WGS sequence"/>
</dbReference>
<evidence type="ECO:0000313" key="4">
    <source>
        <dbReference type="Proteomes" id="UP001642360"/>
    </source>
</evidence>
<dbReference type="Pfam" id="PF13456">
    <property type="entry name" value="RVT_3"/>
    <property type="match status" value="1"/>
</dbReference>
<evidence type="ECO:0000313" key="3">
    <source>
        <dbReference type="EMBL" id="CAK9151418.1"/>
    </source>
</evidence>
<keyword evidence="4" id="KW-1185">Reference proteome</keyword>
<gene>
    <name evidence="3" type="ORF">ILEXP_LOCUS19584</name>
</gene>
<dbReference type="AlphaFoldDB" id="A0ABC8S3A8"/>
<dbReference type="Gene3D" id="3.30.420.10">
    <property type="entry name" value="Ribonuclease H-like superfamily/Ribonuclease H"/>
    <property type="match status" value="1"/>
</dbReference>
<proteinExistence type="predicted"/>
<dbReference type="EMBL" id="CAUOFW020002136">
    <property type="protein sequence ID" value="CAK9151418.1"/>
    <property type="molecule type" value="Genomic_DNA"/>
</dbReference>
<evidence type="ECO:0000259" key="2">
    <source>
        <dbReference type="Pfam" id="PF13456"/>
    </source>
</evidence>
<accession>A0ABC8S3A8</accession>
<reference evidence="3 4" key="1">
    <citation type="submission" date="2024-02" db="EMBL/GenBank/DDBJ databases">
        <authorList>
            <person name="Vignale AGUSTIN F."/>
            <person name="Sosa J E."/>
            <person name="Modenutti C."/>
        </authorList>
    </citation>
    <scope>NUCLEOTIDE SEQUENCE [LARGE SCALE GENOMIC DNA]</scope>
</reference>
<feature type="region of interest" description="Disordered" evidence="1">
    <location>
        <begin position="28"/>
        <end position="58"/>
    </location>
</feature>
<dbReference type="InterPro" id="IPR036397">
    <property type="entry name" value="RNaseH_sf"/>
</dbReference>
<organism evidence="3 4">
    <name type="scientific">Ilex paraguariensis</name>
    <name type="common">yerba mate</name>
    <dbReference type="NCBI Taxonomy" id="185542"/>
    <lineage>
        <taxon>Eukaryota</taxon>
        <taxon>Viridiplantae</taxon>
        <taxon>Streptophyta</taxon>
        <taxon>Embryophyta</taxon>
        <taxon>Tracheophyta</taxon>
        <taxon>Spermatophyta</taxon>
        <taxon>Magnoliopsida</taxon>
        <taxon>eudicotyledons</taxon>
        <taxon>Gunneridae</taxon>
        <taxon>Pentapetalae</taxon>
        <taxon>asterids</taxon>
        <taxon>campanulids</taxon>
        <taxon>Aquifoliales</taxon>
        <taxon>Aquifoliaceae</taxon>
        <taxon>Ilex</taxon>
    </lineage>
</organism>
<dbReference type="InterPro" id="IPR002156">
    <property type="entry name" value="RNaseH_domain"/>
</dbReference>